<feature type="compositionally biased region" description="Pro residues" evidence="1">
    <location>
        <begin position="20"/>
        <end position="29"/>
    </location>
</feature>
<feature type="compositionally biased region" description="Gly residues" evidence="1">
    <location>
        <begin position="1"/>
        <end position="10"/>
    </location>
</feature>
<accession>A0A9J5WTT8</accession>
<name>A0A9J5WTT8_SOLCO</name>
<dbReference type="AlphaFoldDB" id="A0A9J5WTT8"/>
<evidence type="ECO:0000313" key="2">
    <source>
        <dbReference type="EMBL" id="KAG5579154.1"/>
    </source>
</evidence>
<sequence length="173" mass="19553">MSKGGNGTEGNGRKRDLPVRPGPVSPAPSPVRGITEDDEHDVNDYVDSFDNNVDEYDDDETEPPGYYEDDETPSCQDVKDSIKLKLENCMRLNGGAIAQRISKTTTGCSRCVSYSSILSRKALLVRRFQIGEHRYSLAQIAWRYPLFRDWINGERRSYGRPPLPPNLKMTLIK</sequence>
<gene>
    <name evidence="2" type="ORF">H5410_049781</name>
</gene>
<dbReference type="EMBL" id="JACXVP010000010">
    <property type="protein sequence ID" value="KAG5579154.1"/>
    <property type="molecule type" value="Genomic_DNA"/>
</dbReference>
<keyword evidence="3" id="KW-1185">Reference proteome</keyword>
<organism evidence="2 3">
    <name type="scientific">Solanum commersonii</name>
    <name type="common">Commerson's wild potato</name>
    <name type="synonym">Commerson's nightshade</name>
    <dbReference type="NCBI Taxonomy" id="4109"/>
    <lineage>
        <taxon>Eukaryota</taxon>
        <taxon>Viridiplantae</taxon>
        <taxon>Streptophyta</taxon>
        <taxon>Embryophyta</taxon>
        <taxon>Tracheophyta</taxon>
        <taxon>Spermatophyta</taxon>
        <taxon>Magnoliopsida</taxon>
        <taxon>eudicotyledons</taxon>
        <taxon>Gunneridae</taxon>
        <taxon>Pentapetalae</taxon>
        <taxon>asterids</taxon>
        <taxon>lamiids</taxon>
        <taxon>Solanales</taxon>
        <taxon>Solanaceae</taxon>
        <taxon>Solanoideae</taxon>
        <taxon>Solaneae</taxon>
        <taxon>Solanum</taxon>
    </lineage>
</organism>
<dbReference type="Proteomes" id="UP000824120">
    <property type="component" value="Chromosome 10"/>
</dbReference>
<feature type="region of interest" description="Disordered" evidence="1">
    <location>
        <begin position="1"/>
        <end position="74"/>
    </location>
</feature>
<protein>
    <submittedName>
        <fullName evidence="2">Uncharacterized protein</fullName>
    </submittedName>
</protein>
<feature type="compositionally biased region" description="Acidic residues" evidence="1">
    <location>
        <begin position="52"/>
        <end position="72"/>
    </location>
</feature>
<comment type="caution">
    <text evidence="2">The sequence shown here is derived from an EMBL/GenBank/DDBJ whole genome shotgun (WGS) entry which is preliminary data.</text>
</comment>
<evidence type="ECO:0000313" key="3">
    <source>
        <dbReference type="Proteomes" id="UP000824120"/>
    </source>
</evidence>
<reference evidence="2 3" key="1">
    <citation type="submission" date="2020-09" db="EMBL/GenBank/DDBJ databases">
        <title>De no assembly of potato wild relative species, Solanum commersonii.</title>
        <authorList>
            <person name="Cho K."/>
        </authorList>
    </citation>
    <scope>NUCLEOTIDE SEQUENCE [LARGE SCALE GENOMIC DNA]</scope>
    <source>
        <strain evidence="2">LZ3.2</strain>
        <tissue evidence="2">Leaf</tissue>
    </source>
</reference>
<proteinExistence type="predicted"/>
<evidence type="ECO:0000256" key="1">
    <source>
        <dbReference type="SAM" id="MobiDB-lite"/>
    </source>
</evidence>